<gene>
    <name evidence="1" type="ORF">EBM89_14215</name>
</gene>
<comment type="caution">
    <text evidence="1">The sequence shown here is derived from an EMBL/GenBank/DDBJ whole genome shotgun (WGS) entry which is preliminary data.</text>
</comment>
<proteinExistence type="predicted"/>
<evidence type="ECO:0008006" key="3">
    <source>
        <dbReference type="Google" id="ProtNLM"/>
    </source>
</evidence>
<evidence type="ECO:0000313" key="2">
    <source>
        <dbReference type="Proteomes" id="UP000269289"/>
    </source>
</evidence>
<dbReference type="OrthoDB" id="5149285at2"/>
<organism evidence="1 2">
    <name type="scientific">Cellulomonas triticagri</name>
    <dbReference type="NCBI Taxonomy" id="2483352"/>
    <lineage>
        <taxon>Bacteria</taxon>
        <taxon>Bacillati</taxon>
        <taxon>Actinomycetota</taxon>
        <taxon>Actinomycetes</taxon>
        <taxon>Micrococcales</taxon>
        <taxon>Cellulomonadaceae</taxon>
        <taxon>Cellulomonas</taxon>
    </lineage>
</organism>
<dbReference type="Proteomes" id="UP000269289">
    <property type="component" value="Unassembled WGS sequence"/>
</dbReference>
<reference evidence="1 2" key="1">
    <citation type="submission" date="2018-10" db="EMBL/GenBank/DDBJ databases">
        <title>Isolation, diversity and antifungal activity of actinobacteria from wheat.</title>
        <authorList>
            <person name="Han C."/>
        </authorList>
    </citation>
    <scope>NUCLEOTIDE SEQUENCE [LARGE SCALE GENOMIC DNA]</scope>
    <source>
        <strain evidence="1 2">NEAU-YY56</strain>
    </source>
</reference>
<dbReference type="Pfam" id="PF03995">
    <property type="entry name" value="Inhibitor_I36"/>
    <property type="match status" value="1"/>
</dbReference>
<dbReference type="RefSeq" id="WP_122150074.1">
    <property type="nucleotide sequence ID" value="NZ_RFFI01000083.1"/>
</dbReference>
<protein>
    <recommendedName>
        <fullName evidence="3">Peptidase inhibitor family I36 protein</fullName>
    </recommendedName>
</protein>
<dbReference type="EMBL" id="RFFI01000083">
    <property type="protein sequence ID" value="RMI07008.1"/>
    <property type="molecule type" value="Genomic_DNA"/>
</dbReference>
<sequence length="142" mass="14911">MSVVRRASQVGGLRARIATTIITGALVGGAVVATAPAASAAFQDCLFETSCLWTGENYTGTRGHFSNSVVLSTTNNKINSVYNNGRSLRASYYDNANHTGASITLNNPTRGGQCRDPKLSNGIDANPTPFHNRISSATFISG</sequence>
<keyword evidence="2" id="KW-1185">Reference proteome</keyword>
<dbReference type="AlphaFoldDB" id="A0A3M2J952"/>
<evidence type="ECO:0000313" key="1">
    <source>
        <dbReference type="EMBL" id="RMI07008.1"/>
    </source>
</evidence>
<accession>A0A3M2J952</accession>
<dbReference type="Gene3D" id="2.60.20.10">
    <property type="entry name" value="Crystallins"/>
    <property type="match status" value="1"/>
</dbReference>
<name>A0A3M2J952_9CELL</name>